<proteinExistence type="inferred from homology"/>
<dbReference type="InterPro" id="IPR016163">
    <property type="entry name" value="Ald_DH_C"/>
</dbReference>
<dbReference type="InterPro" id="IPR016162">
    <property type="entry name" value="Ald_DH_N"/>
</dbReference>
<evidence type="ECO:0000256" key="1">
    <source>
        <dbReference type="ARBA" id="ARBA00009986"/>
    </source>
</evidence>
<evidence type="ECO:0000313" key="7">
    <source>
        <dbReference type="Proteomes" id="UP000003704"/>
    </source>
</evidence>
<evidence type="ECO:0000256" key="4">
    <source>
        <dbReference type="RuleBase" id="RU003345"/>
    </source>
</evidence>
<gene>
    <name evidence="6" type="ORF">WQQ_43360</name>
</gene>
<dbReference type="GO" id="GO:0004030">
    <property type="term" value="F:aldehyde dehydrogenase [NAD(P)+] activity"/>
    <property type="evidence" value="ECO:0007669"/>
    <property type="project" value="UniProtKB-ARBA"/>
</dbReference>
<comment type="similarity">
    <text evidence="1 4">Belongs to the aldehyde dehydrogenase family.</text>
</comment>
<dbReference type="InterPro" id="IPR029510">
    <property type="entry name" value="Ald_DH_CS_GLU"/>
</dbReference>
<dbReference type="Gene3D" id="3.40.309.10">
    <property type="entry name" value="Aldehyde Dehydrogenase, Chain A, domain 2"/>
    <property type="match status" value="1"/>
</dbReference>
<dbReference type="STRING" id="1172194.WQQ_43360"/>
<evidence type="ECO:0000256" key="2">
    <source>
        <dbReference type="ARBA" id="ARBA00023002"/>
    </source>
</evidence>
<dbReference type="InterPro" id="IPR016161">
    <property type="entry name" value="Ald_DH/histidinol_DH"/>
</dbReference>
<sequence length="494" mass="51462">METSTGPSSGGRIAFAEPLRMLIGGEWVVGGQGTIEVLDPSSAEPFAAIGAASAADVDQAVAAARAAFEQSRWTGLAASKRAQILWRVAELIDQQADELAVLETLDNGKPITAARNMDLPAAAAAFRYWAGWCSKLDGRSPAVDAPGEYVSVALREPIGVVALIVPWNFPLVNAAVKVAPALAAGCTVVLKPAELTSLTAIRLGQILLDAGVPAGVVNVVTGHGREAGAALAAHDDVDKISFTGSTAVGKDLLVAARGNLKRLTLELGGKSPNFILGDADLGKAIAAAANGIFRNAGQMCAAASRLYVARERYDEVLTGLIAQARSFRLGPGIDPQTTMGPLVSQLQQRRVLDFIAEAREQGATIACGGRAHGSVGYFVEPTIVADARPDSRIVREEIFGPVLVVTPLDDADAIPAIANDSIYGLSANIWSRDVAAAHRVARRIRAGTITINSGMIVSPHLPFGGFKQSGWGREGGADGIEAFTEIKTIITALQ</sequence>
<dbReference type="SUPFAM" id="SSF53720">
    <property type="entry name" value="ALDH-like"/>
    <property type="match status" value="1"/>
</dbReference>
<comment type="caution">
    <text evidence="6">The sequence shown here is derived from an EMBL/GenBank/DDBJ whole genome shotgun (WGS) entry which is preliminary data.</text>
</comment>
<dbReference type="Gene3D" id="3.40.605.10">
    <property type="entry name" value="Aldehyde Dehydrogenase, Chain A, domain 1"/>
    <property type="match status" value="1"/>
</dbReference>
<feature type="active site" evidence="3">
    <location>
        <position position="266"/>
    </location>
</feature>
<dbReference type="FunFam" id="3.40.309.10:FF:000012">
    <property type="entry name" value="Betaine aldehyde dehydrogenase"/>
    <property type="match status" value="1"/>
</dbReference>
<name>I8HX08_9GAMM</name>
<dbReference type="AlphaFoldDB" id="I8HX08"/>
<dbReference type="PANTHER" id="PTHR11699">
    <property type="entry name" value="ALDEHYDE DEHYDROGENASE-RELATED"/>
    <property type="match status" value="1"/>
</dbReference>
<dbReference type="Pfam" id="PF00171">
    <property type="entry name" value="Aldedh"/>
    <property type="match status" value="1"/>
</dbReference>
<evidence type="ECO:0000256" key="3">
    <source>
        <dbReference type="PROSITE-ProRule" id="PRU10007"/>
    </source>
</evidence>
<keyword evidence="2 4" id="KW-0560">Oxidoreductase</keyword>
<accession>I8HX08</accession>
<reference evidence="6 7" key="1">
    <citation type="journal article" date="2012" name="J. Bacteriol.">
        <title>Genome Sequence of n-Alkane-Degrading Hydrocarboniphaga effusa Strain AP103T (ATCC BAA-332T).</title>
        <authorList>
            <person name="Chang H.K."/>
            <person name="Zylstra G.J."/>
            <person name="Chae J.C."/>
        </authorList>
    </citation>
    <scope>NUCLEOTIDE SEQUENCE [LARGE SCALE GENOMIC DNA]</scope>
    <source>
        <strain evidence="6 7">AP103</strain>
    </source>
</reference>
<keyword evidence="7" id="KW-1185">Reference proteome</keyword>
<dbReference type="InterPro" id="IPR016160">
    <property type="entry name" value="Ald_DH_CS_CYS"/>
</dbReference>
<dbReference type="PATRIC" id="fig|1172194.4.peg.4202"/>
<organism evidence="6 7">
    <name type="scientific">Hydrocarboniphaga effusa AP103</name>
    <dbReference type="NCBI Taxonomy" id="1172194"/>
    <lineage>
        <taxon>Bacteria</taxon>
        <taxon>Pseudomonadati</taxon>
        <taxon>Pseudomonadota</taxon>
        <taxon>Gammaproteobacteria</taxon>
        <taxon>Nevskiales</taxon>
        <taxon>Nevskiaceae</taxon>
        <taxon>Hydrocarboniphaga</taxon>
    </lineage>
</organism>
<dbReference type="EMBL" id="AKGD01000004">
    <property type="protein sequence ID" value="EIT67901.1"/>
    <property type="molecule type" value="Genomic_DNA"/>
</dbReference>
<dbReference type="PROSITE" id="PS00687">
    <property type="entry name" value="ALDEHYDE_DEHYDR_GLU"/>
    <property type="match status" value="1"/>
</dbReference>
<evidence type="ECO:0000259" key="5">
    <source>
        <dbReference type="Pfam" id="PF00171"/>
    </source>
</evidence>
<dbReference type="FunFam" id="3.40.605.10:FF:000001">
    <property type="entry name" value="Aldehyde dehydrogenase 1"/>
    <property type="match status" value="1"/>
</dbReference>
<evidence type="ECO:0000313" key="6">
    <source>
        <dbReference type="EMBL" id="EIT67901.1"/>
    </source>
</evidence>
<feature type="domain" description="Aldehyde dehydrogenase" evidence="5">
    <location>
        <begin position="27"/>
        <end position="489"/>
    </location>
</feature>
<dbReference type="PROSITE" id="PS00070">
    <property type="entry name" value="ALDEHYDE_DEHYDR_CYS"/>
    <property type="match status" value="1"/>
</dbReference>
<dbReference type="Proteomes" id="UP000003704">
    <property type="component" value="Unassembled WGS sequence"/>
</dbReference>
<dbReference type="InterPro" id="IPR015590">
    <property type="entry name" value="Aldehyde_DH_dom"/>
</dbReference>
<protein>
    <submittedName>
        <fullName evidence="6">Aldehyde dehydrogenase</fullName>
    </submittedName>
</protein>